<sequence length="128" mass="15704">MPYPPVDNPLPEGEEEDITAEEAAATQAGRVYLRWDRDNCSVRLRWYVPQFSQAPEHVVQFWWDHWRSFFRLQRGYELKIYESWQQRASKRLRELFHEIRKKGAPHGWIPEDIFGRLVEFWWQDDLKR</sequence>
<comment type="caution">
    <text evidence="1">The sequence shown here is derived from an EMBL/GenBank/DDBJ whole genome shotgun (WGS) entry which is preliminary data.</text>
</comment>
<evidence type="ECO:0000313" key="1">
    <source>
        <dbReference type="EMBL" id="MED6220036.1"/>
    </source>
</evidence>
<dbReference type="Proteomes" id="UP001341840">
    <property type="component" value="Unassembled WGS sequence"/>
</dbReference>
<evidence type="ECO:0000313" key="2">
    <source>
        <dbReference type="Proteomes" id="UP001341840"/>
    </source>
</evidence>
<name>A0ABU6ZDK6_9FABA</name>
<protein>
    <submittedName>
        <fullName evidence="1">Uncharacterized protein</fullName>
    </submittedName>
</protein>
<keyword evidence="2" id="KW-1185">Reference proteome</keyword>
<proteinExistence type="predicted"/>
<reference evidence="1 2" key="1">
    <citation type="journal article" date="2023" name="Plants (Basel)">
        <title>Bridging the Gap: Combining Genomics and Transcriptomics Approaches to Understand Stylosanthes scabra, an Orphan Legume from the Brazilian Caatinga.</title>
        <authorList>
            <person name="Ferreira-Neto J.R.C."/>
            <person name="da Silva M.D."/>
            <person name="Binneck E."/>
            <person name="de Melo N.F."/>
            <person name="da Silva R.H."/>
            <person name="de Melo A.L.T.M."/>
            <person name="Pandolfi V."/>
            <person name="Bustamante F.O."/>
            <person name="Brasileiro-Vidal A.C."/>
            <person name="Benko-Iseppon A.M."/>
        </authorList>
    </citation>
    <scope>NUCLEOTIDE SEQUENCE [LARGE SCALE GENOMIC DNA]</scope>
    <source>
        <tissue evidence="1">Leaves</tissue>
    </source>
</reference>
<organism evidence="1 2">
    <name type="scientific">Stylosanthes scabra</name>
    <dbReference type="NCBI Taxonomy" id="79078"/>
    <lineage>
        <taxon>Eukaryota</taxon>
        <taxon>Viridiplantae</taxon>
        <taxon>Streptophyta</taxon>
        <taxon>Embryophyta</taxon>
        <taxon>Tracheophyta</taxon>
        <taxon>Spermatophyta</taxon>
        <taxon>Magnoliopsida</taxon>
        <taxon>eudicotyledons</taxon>
        <taxon>Gunneridae</taxon>
        <taxon>Pentapetalae</taxon>
        <taxon>rosids</taxon>
        <taxon>fabids</taxon>
        <taxon>Fabales</taxon>
        <taxon>Fabaceae</taxon>
        <taxon>Papilionoideae</taxon>
        <taxon>50 kb inversion clade</taxon>
        <taxon>dalbergioids sensu lato</taxon>
        <taxon>Dalbergieae</taxon>
        <taxon>Pterocarpus clade</taxon>
        <taxon>Stylosanthes</taxon>
    </lineage>
</organism>
<accession>A0ABU6ZDK6</accession>
<dbReference type="EMBL" id="JASCZI010272087">
    <property type="protein sequence ID" value="MED6220036.1"/>
    <property type="molecule type" value="Genomic_DNA"/>
</dbReference>
<gene>
    <name evidence="1" type="ORF">PIB30_041207</name>
</gene>